<reference evidence="3 4" key="1">
    <citation type="submission" date="2024-01" db="EMBL/GenBank/DDBJ databases">
        <title>Genome insights into Plantactinospora sonchi sp. nov.</title>
        <authorList>
            <person name="Wang L."/>
        </authorList>
    </citation>
    <scope>NUCLEOTIDE SEQUENCE [LARGE SCALE GENOMIC DNA]</scope>
    <source>
        <strain evidence="3 4">NEAU-QY2</strain>
    </source>
</reference>
<dbReference type="SUPFAM" id="SSF55729">
    <property type="entry name" value="Acyl-CoA N-acyltransferases (Nat)"/>
    <property type="match status" value="1"/>
</dbReference>
<name>A0ABU7RRC3_9ACTN</name>
<dbReference type="PROSITE" id="PS51186">
    <property type="entry name" value="GNAT"/>
    <property type="match status" value="1"/>
</dbReference>
<dbReference type="Gene3D" id="3.40.630.30">
    <property type="match status" value="1"/>
</dbReference>
<sequence>MLTGRLVGLRPMRADDLDFLTELANTTAVRTHVVGWDWPVAPDAQRDWFPTALRDPRNRRLTVTDMSTGRPVGLTGLWEVDWHNRSALTAVKLMPGLAPKGAGSDSIKLMMAWSFHEVGLRRLHSTILDFNAASLGAYVRKCGWRIEGRDREAVFRHGTWHDLVRVAVLATEFDALPDAAEYVERVCGPRPSGQRPDGQASARGADRPAGEWPDRRAVPLPGQPTAPVPARAGQWPTVLDVPASGRDGASQ</sequence>
<dbReference type="PANTHER" id="PTHR43415">
    <property type="entry name" value="SPERMIDINE N(1)-ACETYLTRANSFERASE"/>
    <property type="match status" value="1"/>
</dbReference>
<feature type="domain" description="N-acetyltransferase" evidence="2">
    <location>
        <begin position="7"/>
        <end position="165"/>
    </location>
</feature>
<dbReference type="PANTHER" id="PTHR43415:SF3">
    <property type="entry name" value="GNAT-FAMILY ACETYLTRANSFERASE"/>
    <property type="match status" value="1"/>
</dbReference>
<gene>
    <name evidence="3" type="ORF">V1633_11185</name>
</gene>
<keyword evidence="4" id="KW-1185">Reference proteome</keyword>
<dbReference type="GO" id="GO:0016740">
    <property type="term" value="F:transferase activity"/>
    <property type="evidence" value="ECO:0007669"/>
    <property type="project" value="UniProtKB-KW"/>
</dbReference>
<feature type="compositionally biased region" description="Basic and acidic residues" evidence="1">
    <location>
        <begin position="204"/>
        <end position="217"/>
    </location>
</feature>
<dbReference type="RefSeq" id="WP_331214161.1">
    <property type="nucleotide sequence ID" value="NZ_JAZGQK010000007.1"/>
</dbReference>
<dbReference type="EMBL" id="JAZGQK010000007">
    <property type="protein sequence ID" value="MEE6259051.1"/>
    <property type="molecule type" value="Genomic_DNA"/>
</dbReference>
<dbReference type="EC" id="2.-.-.-" evidence="3"/>
<dbReference type="Proteomes" id="UP001332243">
    <property type="component" value="Unassembled WGS sequence"/>
</dbReference>
<dbReference type="InterPro" id="IPR000182">
    <property type="entry name" value="GNAT_dom"/>
</dbReference>
<dbReference type="InterPro" id="IPR016181">
    <property type="entry name" value="Acyl_CoA_acyltransferase"/>
</dbReference>
<protein>
    <submittedName>
        <fullName evidence="3">GNAT family protein</fullName>
        <ecNumber evidence="3">2.-.-.-</ecNumber>
    </submittedName>
</protein>
<feature type="region of interest" description="Disordered" evidence="1">
    <location>
        <begin position="187"/>
        <end position="251"/>
    </location>
</feature>
<proteinExistence type="predicted"/>
<evidence type="ECO:0000313" key="3">
    <source>
        <dbReference type="EMBL" id="MEE6259051.1"/>
    </source>
</evidence>
<evidence type="ECO:0000256" key="1">
    <source>
        <dbReference type="SAM" id="MobiDB-lite"/>
    </source>
</evidence>
<organism evidence="3 4">
    <name type="scientific">Plantactinospora sonchi</name>
    <dbReference type="NCBI Taxonomy" id="1544735"/>
    <lineage>
        <taxon>Bacteria</taxon>
        <taxon>Bacillati</taxon>
        <taxon>Actinomycetota</taxon>
        <taxon>Actinomycetes</taxon>
        <taxon>Micromonosporales</taxon>
        <taxon>Micromonosporaceae</taxon>
        <taxon>Plantactinospora</taxon>
    </lineage>
</organism>
<evidence type="ECO:0000259" key="2">
    <source>
        <dbReference type="PROSITE" id="PS51186"/>
    </source>
</evidence>
<comment type="caution">
    <text evidence="3">The sequence shown here is derived from an EMBL/GenBank/DDBJ whole genome shotgun (WGS) entry which is preliminary data.</text>
</comment>
<evidence type="ECO:0000313" key="4">
    <source>
        <dbReference type="Proteomes" id="UP001332243"/>
    </source>
</evidence>
<keyword evidence="3" id="KW-0808">Transferase</keyword>
<accession>A0ABU7RRC3</accession>
<dbReference type="Pfam" id="PF13302">
    <property type="entry name" value="Acetyltransf_3"/>
    <property type="match status" value="1"/>
</dbReference>